<dbReference type="GO" id="GO:0016301">
    <property type="term" value="F:kinase activity"/>
    <property type="evidence" value="ECO:0007669"/>
    <property type="project" value="UniProtKB-KW"/>
</dbReference>
<dbReference type="Proteomes" id="UP000250235">
    <property type="component" value="Unassembled WGS sequence"/>
</dbReference>
<keyword evidence="1" id="KW-0418">Kinase</keyword>
<organism evidence="1 2">
    <name type="scientific">Dorcoceras hygrometricum</name>
    <dbReference type="NCBI Taxonomy" id="472368"/>
    <lineage>
        <taxon>Eukaryota</taxon>
        <taxon>Viridiplantae</taxon>
        <taxon>Streptophyta</taxon>
        <taxon>Embryophyta</taxon>
        <taxon>Tracheophyta</taxon>
        <taxon>Spermatophyta</taxon>
        <taxon>Magnoliopsida</taxon>
        <taxon>eudicotyledons</taxon>
        <taxon>Gunneridae</taxon>
        <taxon>Pentapetalae</taxon>
        <taxon>asterids</taxon>
        <taxon>lamiids</taxon>
        <taxon>Lamiales</taxon>
        <taxon>Gesneriaceae</taxon>
        <taxon>Didymocarpoideae</taxon>
        <taxon>Trichosporeae</taxon>
        <taxon>Loxocarpinae</taxon>
        <taxon>Dorcoceras</taxon>
    </lineage>
</organism>
<dbReference type="EMBL" id="KQ987761">
    <property type="protein sequence ID" value="KZV56857.1"/>
    <property type="molecule type" value="Genomic_DNA"/>
</dbReference>
<evidence type="ECO:0000313" key="1">
    <source>
        <dbReference type="EMBL" id="KZV56857.1"/>
    </source>
</evidence>
<name>A0A2Z7DCE6_9LAMI</name>
<reference evidence="1 2" key="1">
    <citation type="journal article" date="2015" name="Proc. Natl. Acad. Sci. U.S.A.">
        <title>The resurrection genome of Boea hygrometrica: A blueprint for survival of dehydration.</title>
        <authorList>
            <person name="Xiao L."/>
            <person name="Yang G."/>
            <person name="Zhang L."/>
            <person name="Yang X."/>
            <person name="Zhao S."/>
            <person name="Ji Z."/>
            <person name="Zhou Q."/>
            <person name="Hu M."/>
            <person name="Wang Y."/>
            <person name="Chen M."/>
            <person name="Xu Y."/>
            <person name="Jin H."/>
            <person name="Xiao X."/>
            <person name="Hu G."/>
            <person name="Bao F."/>
            <person name="Hu Y."/>
            <person name="Wan P."/>
            <person name="Li L."/>
            <person name="Deng X."/>
            <person name="Kuang T."/>
            <person name="Xiang C."/>
            <person name="Zhu J.K."/>
            <person name="Oliver M.J."/>
            <person name="He Y."/>
        </authorList>
    </citation>
    <scope>NUCLEOTIDE SEQUENCE [LARGE SCALE GENOMIC DNA]</scope>
    <source>
        <strain evidence="2">cv. XS01</strain>
    </source>
</reference>
<dbReference type="AlphaFoldDB" id="A0A2Z7DCE6"/>
<sequence length="101" mass="10795">MHRLIATKENKPVADFLALTKMTSPQLIQTTAYCTSLQELAANRYQPVDASQNVTVLKSLAVTPIPNGATRIGALDKHNATHLLIQVPPAVPPSAVVPAPF</sequence>
<protein>
    <submittedName>
        <fullName evidence="1">Uridine kinase-like protein 2, chloroplastic</fullName>
    </submittedName>
</protein>
<proteinExistence type="predicted"/>
<accession>A0A2Z7DCE6</accession>
<keyword evidence="1" id="KW-0808">Transferase</keyword>
<gene>
    <name evidence="1" type="ORF">F511_33191</name>
</gene>
<keyword evidence="2" id="KW-1185">Reference proteome</keyword>
<evidence type="ECO:0000313" key="2">
    <source>
        <dbReference type="Proteomes" id="UP000250235"/>
    </source>
</evidence>